<dbReference type="KEGG" id="amar:AMRN_1819"/>
<dbReference type="Pfam" id="PF00512">
    <property type="entry name" value="HisKA"/>
    <property type="match status" value="1"/>
</dbReference>
<accession>A0A1T5C366</accession>
<reference evidence="13 15" key="3">
    <citation type="submission" date="2018-02" db="EMBL/GenBank/DDBJ databases">
        <title>Subsurface microbial communities from deep shales in Ohio and West Virginia, USA.</title>
        <authorList>
            <person name="Wrighton K."/>
        </authorList>
    </citation>
    <scope>NUCLEOTIDE SEQUENCE [LARGE SCALE GENOMIC DNA]</scope>
    <source>
        <strain evidence="13 15">MARC-MIP3H16</strain>
    </source>
</reference>
<evidence type="ECO:0000259" key="10">
    <source>
        <dbReference type="PROSITE" id="PS50885"/>
    </source>
</evidence>
<dbReference type="InterPro" id="IPR003661">
    <property type="entry name" value="HisK_dim/P_dom"/>
</dbReference>
<evidence type="ECO:0000256" key="8">
    <source>
        <dbReference type="SAM" id="Phobius"/>
    </source>
</evidence>
<dbReference type="CDD" id="cd00075">
    <property type="entry name" value="HATPase"/>
    <property type="match status" value="1"/>
</dbReference>
<dbReference type="CDD" id="cd06225">
    <property type="entry name" value="HAMP"/>
    <property type="match status" value="1"/>
</dbReference>
<evidence type="ECO:0000256" key="3">
    <source>
        <dbReference type="ARBA" id="ARBA00012438"/>
    </source>
</evidence>
<dbReference type="InterPro" id="IPR005467">
    <property type="entry name" value="His_kinase_dom"/>
</dbReference>
<sequence>MRFKSIKHKILFWFSSVIFIILFIFSYALYYLLEESINKRILEQLEQYAISLHLDLKENKFNTNIIIDETLKDVEVAILKKNKLIYQTKKFTLKNYETLYQEPQLYINEINNFEVDAIYSYKFTNPFVGNILLYKKNIHNQAEDIEHILLGTIPILLIVLMFLANKIIDKILIPIKNITRDAKNITVSDLSTSIENPSNKDEISELISSFNSMISRLKEGVSKLDTFNKNVSHEFRTPLTIIKGEAEVTLKNIREPDYYIKSLEVILKAVNQLSNITDEMLFYTKYTKYNVKNSFSWCQLDSIIMNIIEQYNNDLKNKNINLTLKEFHSLKYLGNHNLLHTIFKNLVDNAIKYSHNNSNINIELYLEENYAIFKIQDEGIGIPKDKIEKVTDEFFRVEESRNKNIQGVGLGLFIVKSCIDLHKGILQINSTNQGTLVTVKLPL</sequence>
<keyword evidence="8" id="KW-0812">Transmembrane</keyword>
<dbReference type="InterPro" id="IPR036890">
    <property type="entry name" value="HATPase_C_sf"/>
</dbReference>
<dbReference type="PANTHER" id="PTHR45453">
    <property type="entry name" value="PHOSPHATE REGULON SENSOR PROTEIN PHOR"/>
    <property type="match status" value="1"/>
</dbReference>
<dbReference type="PROSITE" id="PS50885">
    <property type="entry name" value="HAMP"/>
    <property type="match status" value="1"/>
</dbReference>
<evidence type="ECO:0000256" key="5">
    <source>
        <dbReference type="ARBA" id="ARBA00022679"/>
    </source>
</evidence>
<dbReference type="PANTHER" id="PTHR45453:SF1">
    <property type="entry name" value="PHOSPHATE REGULON SENSOR PROTEIN PHOR"/>
    <property type="match status" value="1"/>
</dbReference>
<dbReference type="SMART" id="SM00387">
    <property type="entry name" value="HATPase_c"/>
    <property type="match status" value="1"/>
</dbReference>
<organism evidence="13 15">
    <name type="scientific">Malaciobacter marinus</name>
    <dbReference type="NCBI Taxonomy" id="505249"/>
    <lineage>
        <taxon>Bacteria</taxon>
        <taxon>Pseudomonadati</taxon>
        <taxon>Campylobacterota</taxon>
        <taxon>Epsilonproteobacteria</taxon>
        <taxon>Campylobacterales</taxon>
        <taxon>Arcobacteraceae</taxon>
        <taxon>Malaciobacter</taxon>
    </lineage>
</organism>
<dbReference type="FunFam" id="3.30.565.10:FF:000006">
    <property type="entry name" value="Sensor histidine kinase WalK"/>
    <property type="match status" value="1"/>
</dbReference>
<evidence type="ECO:0000313" key="15">
    <source>
        <dbReference type="Proteomes" id="UP000239861"/>
    </source>
</evidence>
<dbReference type="SUPFAM" id="SSF47384">
    <property type="entry name" value="Homodimeric domain of signal transducing histidine kinase"/>
    <property type="match status" value="1"/>
</dbReference>
<evidence type="ECO:0000313" key="13">
    <source>
        <dbReference type="EMBL" id="PPK60695.1"/>
    </source>
</evidence>
<dbReference type="InterPro" id="IPR004358">
    <property type="entry name" value="Sig_transdc_His_kin-like_C"/>
</dbReference>
<feature type="domain" description="Histidine kinase" evidence="9">
    <location>
        <begin position="230"/>
        <end position="443"/>
    </location>
</feature>
<keyword evidence="8" id="KW-0472">Membrane</keyword>
<dbReference type="SMART" id="SM00304">
    <property type="entry name" value="HAMP"/>
    <property type="match status" value="1"/>
</dbReference>
<dbReference type="AlphaFoldDB" id="A0A1T5C366"/>
<keyword evidence="14" id="KW-1185">Reference proteome</keyword>
<dbReference type="SMART" id="SM00388">
    <property type="entry name" value="HisKA"/>
    <property type="match status" value="1"/>
</dbReference>
<evidence type="ECO:0000256" key="7">
    <source>
        <dbReference type="ARBA" id="ARBA00023012"/>
    </source>
</evidence>
<dbReference type="Proteomes" id="UP000224740">
    <property type="component" value="Unassembled WGS sequence"/>
</dbReference>
<dbReference type="Proteomes" id="UP000264693">
    <property type="component" value="Chromosome"/>
</dbReference>
<dbReference type="Gene3D" id="6.10.340.10">
    <property type="match status" value="1"/>
</dbReference>
<keyword evidence="8" id="KW-1133">Transmembrane helix</keyword>
<dbReference type="InterPro" id="IPR003594">
    <property type="entry name" value="HATPase_dom"/>
</dbReference>
<dbReference type="Pfam" id="PF00672">
    <property type="entry name" value="HAMP"/>
    <property type="match status" value="1"/>
</dbReference>
<dbReference type="SUPFAM" id="SSF55874">
    <property type="entry name" value="ATPase domain of HSP90 chaperone/DNA topoisomerase II/histidine kinase"/>
    <property type="match status" value="1"/>
</dbReference>
<evidence type="ECO:0000313" key="11">
    <source>
        <dbReference type="EMBL" id="AXX87546.1"/>
    </source>
</evidence>
<dbReference type="EMBL" id="CP032101">
    <property type="protein sequence ID" value="AXX87546.1"/>
    <property type="molecule type" value="Genomic_DNA"/>
</dbReference>
<evidence type="ECO:0000313" key="12">
    <source>
        <dbReference type="EMBL" id="PHO14487.1"/>
    </source>
</evidence>
<dbReference type="EMBL" id="PTIW01000017">
    <property type="protein sequence ID" value="PPK60695.1"/>
    <property type="molecule type" value="Genomic_DNA"/>
</dbReference>
<keyword evidence="7" id="KW-0902">Two-component regulatory system</keyword>
<proteinExistence type="predicted"/>
<dbReference type="PROSITE" id="PS50109">
    <property type="entry name" value="HIS_KIN"/>
    <property type="match status" value="1"/>
</dbReference>
<evidence type="ECO:0000256" key="1">
    <source>
        <dbReference type="ARBA" id="ARBA00000085"/>
    </source>
</evidence>
<dbReference type="STRING" id="505249.SAMN06295997_11810"/>
<feature type="domain" description="HAMP" evidence="10">
    <location>
        <begin position="169"/>
        <end position="222"/>
    </location>
</feature>
<evidence type="ECO:0000256" key="6">
    <source>
        <dbReference type="ARBA" id="ARBA00022777"/>
    </source>
</evidence>
<feature type="transmembrane region" description="Helical" evidence="8">
    <location>
        <begin position="148"/>
        <end position="168"/>
    </location>
</feature>
<dbReference type="GO" id="GO:0016036">
    <property type="term" value="P:cellular response to phosphate starvation"/>
    <property type="evidence" value="ECO:0007669"/>
    <property type="project" value="TreeGrafter"/>
</dbReference>
<name>A0A1T5C366_9BACT</name>
<dbReference type="CDD" id="cd00082">
    <property type="entry name" value="HisKA"/>
    <property type="match status" value="1"/>
</dbReference>
<dbReference type="GO" id="GO:0004721">
    <property type="term" value="F:phosphoprotein phosphatase activity"/>
    <property type="evidence" value="ECO:0007669"/>
    <property type="project" value="TreeGrafter"/>
</dbReference>
<evidence type="ECO:0000259" key="9">
    <source>
        <dbReference type="PROSITE" id="PS50109"/>
    </source>
</evidence>
<dbReference type="GO" id="GO:0005886">
    <property type="term" value="C:plasma membrane"/>
    <property type="evidence" value="ECO:0007669"/>
    <property type="project" value="TreeGrafter"/>
</dbReference>
<evidence type="ECO:0000313" key="16">
    <source>
        <dbReference type="Proteomes" id="UP000264693"/>
    </source>
</evidence>
<feature type="transmembrane region" description="Helical" evidence="8">
    <location>
        <begin position="12"/>
        <end position="33"/>
    </location>
</feature>
<dbReference type="EMBL" id="NXAO01000054">
    <property type="protein sequence ID" value="PHO14487.1"/>
    <property type="molecule type" value="Genomic_DNA"/>
</dbReference>
<evidence type="ECO:0000256" key="4">
    <source>
        <dbReference type="ARBA" id="ARBA00022553"/>
    </source>
</evidence>
<dbReference type="PRINTS" id="PR00344">
    <property type="entry name" value="BCTRLSENSOR"/>
</dbReference>
<dbReference type="Gene3D" id="1.10.287.130">
    <property type="match status" value="1"/>
</dbReference>
<dbReference type="InterPro" id="IPR003660">
    <property type="entry name" value="HAMP_dom"/>
</dbReference>
<dbReference type="InterPro" id="IPR036097">
    <property type="entry name" value="HisK_dim/P_sf"/>
</dbReference>
<reference evidence="11 16" key="4">
    <citation type="submission" date="2018-08" db="EMBL/GenBank/DDBJ databases">
        <title>Complete genome of the Arcobacter marinus type strain JCM 15502.</title>
        <authorList>
            <person name="Miller W.G."/>
            <person name="Yee E."/>
            <person name="Huynh S."/>
            <person name="Parker C.T."/>
        </authorList>
    </citation>
    <scope>NUCLEOTIDE SEQUENCE [LARGE SCALE GENOMIC DNA]</scope>
    <source>
        <strain evidence="11 16">JCM 15502</strain>
    </source>
</reference>
<keyword evidence="6 13" id="KW-0418">Kinase</keyword>
<gene>
    <name evidence="11" type="ORF">AMRN_1819</name>
    <name evidence="13" type="ORF">B0F89_11710</name>
    <name evidence="12" type="ORF">CPH92_11795</name>
</gene>
<comment type="subcellular location">
    <subcellularLocation>
        <location evidence="2">Membrane</location>
    </subcellularLocation>
</comment>
<dbReference type="Proteomes" id="UP000239861">
    <property type="component" value="Unassembled WGS sequence"/>
</dbReference>
<protein>
    <recommendedName>
        <fullName evidence="3">histidine kinase</fullName>
        <ecNumber evidence="3">2.7.13.3</ecNumber>
    </recommendedName>
</protein>
<keyword evidence="4" id="KW-0597">Phosphoprotein</keyword>
<dbReference type="EC" id="2.7.13.3" evidence="3"/>
<dbReference type="RefSeq" id="WP_079578541.1">
    <property type="nucleotide sequence ID" value="NZ_CP032101.1"/>
</dbReference>
<dbReference type="InterPro" id="IPR050351">
    <property type="entry name" value="BphY/WalK/GraS-like"/>
</dbReference>
<reference evidence="12" key="2">
    <citation type="submission" date="2017-09" db="EMBL/GenBank/DDBJ databases">
        <authorList>
            <person name="Perez-Cataluna A."/>
            <person name="Figueras M.J."/>
            <person name="Salas-Masso N."/>
        </authorList>
    </citation>
    <scope>NUCLEOTIDE SEQUENCE</scope>
    <source>
        <strain evidence="12">CECT 7727</strain>
    </source>
</reference>
<reference evidence="14" key="1">
    <citation type="submission" date="2017-09" db="EMBL/GenBank/DDBJ databases">
        <title>Arcobacter canalis sp. nov., a new species isolated from a water canal contaminated with urban sewage.</title>
        <authorList>
            <person name="Perez-Cataluna A."/>
            <person name="Salas-Masso N."/>
            <person name="Figueras M.J."/>
        </authorList>
    </citation>
    <scope>NUCLEOTIDE SEQUENCE [LARGE SCALE GENOMIC DNA]</scope>
    <source>
        <strain evidence="14">CECT 7727</strain>
    </source>
</reference>
<comment type="catalytic activity">
    <reaction evidence="1">
        <text>ATP + protein L-histidine = ADP + protein N-phospho-L-histidine.</text>
        <dbReference type="EC" id="2.7.13.3"/>
    </reaction>
</comment>
<dbReference type="Gene3D" id="3.30.565.10">
    <property type="entry name" value="Histidine kinase-like ATPase, C-terminal domain"/>
    <property type="match status" value="1"/>
</dbReference>
<dbReference type="Pfam" id="PF02518">
    <property type="entry name" value="HATPase_c"/>
    <property type="match status" value="1"/>
</dbReference>
<dbReference type="SUPFAM" id="SSF158472">
    <property type="entry name" value="HAMP domain-like"/>
    <property type="match status" value="1"/>
</dbReference>
<dbReference type="GO" id="GO:0000155">
    <property type="term" value="F:phosphorelay sensor kinase activity"/>
    <property type="evidence" value="ECO:0007669"/>
    <property type="project" value="InterPro"/>
</dbReference>
<evidence type="ECO:0000313" key="14">
    <source>
        <dbReference type="Proteomes" id="UP000224740"/>
    </source>
</evidence>
<evidence type="ECO:0000256" key="2">
    <source>
        <dbReference type="ARBA" id="ARBA00004370"/>
    </source>
</evidence>
<keyword evidence="5" id="KW-0808">Transferase</keyword>